<evidence type="ECO:0000256" key="4">
    <source>
        <dbReference type="ARBA" id="ARBA00022679"/>
    </source>
</evidence>
<evidence type="ECO:0000256" key="6">
    <source>
        <dbReference type="ARBA" id="ARBA00022741"/>
    </source>
</evidence>
<accession>A0A5P2FY87</accession>
<keyword evidence="9 11" id="KW-0460">Magnesium</keyword>
<dbReference type="CDD" id="cd01170">
    <property type="entry name" value="THZ_kinase"/>
    <property type="match status" value="1"/>
</dbReference>
<feature type="binding site" evidence="11">
    <location>
        <position position="119"/>
    </location>
    <ligand>
        <name>ATP</name>
        <dbReference type="ChEBI" id="CHEBI:30616"/>
    </ligand>
</feature>
<dbReference type="NCBIfam" id="TIGR00694">
    <property type="entry name" value="thiM"/>
    <property type="match status" value="1"/>
</dbReference>
<gene>
    <name evidence="11 12" type="primary">thiM</name>
    <name evidence="12" type="ORF">E0W69_005520</name>
</gene>
<evidence type="ECO:0000256" key="1">
    <source>
        <dbReference type="ARBA" id="ARBA00001771"/>
    </source>
</evidence>
<comment type="similarity">
    <text evidence="11">Belongs to the Thz kinase family.</text>
</comment>
<evidence type="ECO:0000256" key="3">
    <source>
        <dbReference type="ARBA" id="ARBA00004868"/>
    </source>
</evidence>
<evidence type="ECO:0000256" key="7">
    <source>
        <dbReference type="ARBA" id="ARBA00022777"/>
    </source>
</evidence>
<dbReference type="KEGG" id="arac:E0W69_005520"/>
<dbReference type="GO" id="GO:0004417">
    <property type="term" value="F:hydroxyethylthiazole kinase activity"/>
    <property type="evidence" value="ECO:0007669"/>
    <property type="project" value="UniProtKB-UniRule"/>
</dbReference>
<evidence type="ECO:0000313" key="13">
    <source>
        <dbReference type="Proteomes" id="UP000292424"/>
    </source>
</evidence>
<keyword evidence="7 11" id="KW-0418">Kinase</keyword>
<keyword evidence="8 11" id="KW-0067">ATP-binding</keyword>
<evidence type="ECO:0000256" key="5">
    <source>
        <dbReference type="ARBA" id="ARBA00022723"/>
    </source>
</evidence>
<dbReference type="GO" id="GO:0000287">
    <property type="term" value="F:magnesium ion binding"/>
    <property type="evidence" value="ECO:0007669"/>
    <property type="project" value="UniProtKB-UniRule"/>
</dbReference>
<keyword evidence="10 11" id="KW-0784">Thiamine biosynthesis</keyword>
<keyword evidence="13" id="KW-1185">Reference proteome</keyword>
<dbReference type="SUPFAM" id="SSF53613">
    <property type="entry name" value="Ribokinase-like"/>
    <property type="match status" value="1"/>
</dbReference>
<dbReference type="Pfam" id="PF02110">
    <property type="entry name" value="HK"/>
    <property type="match status" value="1"/>
</dbReference>
<dbReference type="PRINTS" id="PR01099">
    <property type="entry name" value="HYETHTZKNASE"/>
</dbReference>
<comment type="function">
    <text evidence="11">Catalyzes the phosphorylation of the hydroxyl group of 4-methyl-5-beta-hydroxyethylthiazole (THZ).</text>
</comment>
<dbReference type="AlphaFoldDB" id="A0A5P2FY87"/>
<comment type="pathway">
    <text evidence="3 11">Cofactor biosynthesis; thiamine diphosphate biosynthesis; 4-methyl-5-(2-phosphoethyl)-thiazole from 5-(2-hydroxyethyl)-4-methylthiazole: step 1/1.</text>
</comment>
<dbReference type="GO" id="GO:0009229">
    <property type="term" value="P:thiamine diphosphate biosynthetic process"/>
    <property type="evidence" value="ECO:0007669"/>
    <property type="project" value="UniProtKB-UniRule"/>
</dbReference>
<comment type="cofactor">
    <cofactor evidence="2 11">
        <name>Mg(2+)</name>
        <dbReference type="ChEBI" id="CHEBI:18420"/>
    </cofactor>
</comment>
<evidence type="ECO:0000256" key="2">
    <source>
        <dbReference type="ARBA" id="ARBA00001946"/>
    </source>
</evidence>
<name>A0A5P2FY87_9BACT</name>
<organism evidence="12 13">
    <name type="scientific">Rhizosphaericola mali</name>
    <dbReference type="NCBI Taxonomy" id="2545455"/>
    <lineage>
        <taxon>Bacteria</taxon>
        <taxon>Pseudomonadati</taxon>
        <taxon>Bacteroidota</taxon>
        <taxon>Chitinophagia</taxon>
        <taxon>Chitinophagales</taxon>
        <taxon>Chitinophagaceae</taxon>
        <taxon>Rhizosphaericola</taxon>
    </lineage>
</organism>
<dbReference type="EMBL" id="CP044016">
    <property type="protein sequence ID" value="QES88145.1"/>
    <property type="molecule type" value="Genomic_DNA"/>
</dbReference>
<protein>
    <recommendedName>
        <fullName evidence="11">Hydroxyethylthiazole kinase</fullName>
        <ecNumber evidence="11">2.7.1.50</ecNumber>
    </recommendedName>
    <alternativeName>
        <fullName evidence="11">4-methyl-5-beta-hydroxyethylthiazole kinase</fullName>
        <shortName evidence="11">TH kinase</shortName>
        <shortName evidence="11">Thz kinase</shortName>
    </alternativeName>
</protein>
<dbReference type="InterPro" id="IPR000417">
    <property type="entry name" value="Hyethyz_kinase"/>
</dbReference>
<evidence type="ECO:0000313" key="12">
    <source>
        <dbReference type="EMBL" id="QES88145.1"/>
    </source>
</evidence>
<feature type="binding site" evidence="11">
    <location>
        <position position="166"/>
    </location>
    <ligand>
        <name>ATP</name>
        <dbReference type="ChEBI" id="CHEBI:30616"/>
    </ligand>
</feature>
<feature type="binding site" evidence="11">
    <location>
        <position position="44"/>
    </location>
    <ligand>
        <name>substrate</name>
    </ligand>
</feature>
<dbReference type="GO" id="GO:0005524">
    <property type="term" value="F:ATP binding"/>
    <property type="evidence" value="ECO:0007669"/>
    <property type="project" value="UniProtKB-UniRule"/>
</dbReference>
<dbReference type="Proteomes" id="UP000292424">
    <property type="component" value="Chromosome"/>
</dbReference>
<dbReference type="HAMAP" id="MF_00228">
    <property type="entry name" value="Thz_kinase"/>
    <property type="match status" value="1"/>
</dbReference>
<keyword evidence="4 11" id="KW-0808">Transferase</keyword>
<keyword evidence="5 11" id="KW-0479">Metal-binding</keyword>
<dbReference type="GO" id="GO:0009228">
    <property type="term" value="P:thiamine biosynthetic process"/>
    <property type="evidence" value="ECO:0007669"/>
    <property type="project" value="UniProtKB-KW"/>
</dbReference>
<evidence type="ECO:0000256" key="10">
    <source>
        <dbReference type="ARBA" id="ARBA00022977"/>
    </source>
</evidence>
<proteinExistence type="inferred from homology"/>
<dbReference type="NCBIfam" id="NF006830">
    <property type="entry name" value="PRK09355.1"/>
    <property type="match status" value="1"/>
</dbReference>
<evidence type="ECO:0000256" key="9">
    <source>
        <dbReference type="ARBA" id="ARBA00022842"/>
    </source>
</evidence>
<keyword evidence="6 11" id="KW-0547">Nucleotide-binding</keyword>
<evidence type="ECO:0000256" key="8">
    <source>
        <dbReference type="ARBA" id="ARBA00022840"/>
    </source>
</evidence>
<dbReference type="UniPathway" id="UPA00060">
    <property type="reaction ID" value="UER00139"/>
</dbReference>
<dbReference type="RefSeq" id="WP_131329032.1">
    <property type="nucleotide sequence ID" value="NZ_CP044016.1"/>
</dbReference>
<evidence type="ECO:0000256" key="11">
    <source>
        <dbReference type="HAMAP-Rule" id="MF_00228"/>
    </source>
</evidence>
<dbReference type="OrthoDB" id="9778146at2"/>
<dbReference type="EC" id="2.7.1.50" evidence="11"/>
<feature type="binding site" evidence="11">
    <location>
        <position position="193"/>
    </location>
    <ligand>
        <name>substrate</name>
    </ligand>
</feature>
<dbReference type="PIRSF" id="PIRSF000513">
    <property type="entry name" value="Thz_kinase"/>
    <property type="match status" value="1"/>
</dbReference>
<sequence>MDKKIWELISSVRQSSPLILNITNYVVMNNSANALLSIGASPIMSHAITEMEEMLRIANALVINIGTLDENWSKSMLLGAELAMQMDKPWILDPVGAGSTTYRSNISDQLLQFNPTIIRGNASEIMALAKYHNGNTKGVDSCNNSLDAISAAQYLNNKYSSIVCISGEVDIIVSMNDIYYLKNGHALMTKVTGLGCSQSAILGGMIAISKDVILAALAGMALLGVAGELAAAKSAGPGSLQLNLLDKLYNLTESEFIQTIQLSK</sequence>
<dbReference type="InterPro" id="IPR029056">
    <property type="entry name" value="Ribokinase-like"/>
</dbReference>
<dbReference type="Gene3D" id="3.40.1190.20">
    <property type="match status" value="1"/>
</dbReference>
<comment type="catalytic activity">
    <reaction evidence="1 11">
        <text>5-(2-hydroxyethyl)-4-methylthiazole + ATP = 4-methyl-5-(2-phosphooxyethyl)-thiazole + ADP + H(+)</text>
        <dbReference type="Rhea" id="RHEA:24212"/>
        <dbReference type="ChEBI" id="CHEBI:15378"/>
        <dbReference type="ChEBI" id="CHEBI:17957"/>
        <dbReference type="ChEBI" id="CHEBI:30616"/>
        <dbReference type="ChEBI" id="CHEBI:58296"/>
        <dbReference type="ChEBI" id="CHEBI:456216"/>
        <dbReference type="EC" id="2.7.1.50"/>
    </reaction>
</comment>
<reference evidence="12 13" key="1">
    <citation type="submission" date="2019-09" db="EMBL/GenBank/DDBJ databases">
        <title>Complete genome sequence of Arachidicoccus sp. B3-10 isolated from apple orchard soil.</title>
        <authorList>
            <person name="Kim H.S."/>
            <person name="Han K.-I."/>
            <person name="Suh M.K."/>
            <person name="Lee K.C."/>
            <person name="Eom M.K."/>
            <person name="Kim J.-S."/>
            <person name="Kang S.W."/>
            <person name="Sin Y."/>
            <person name="Lee J.-S."/>
        </authorList>
    </citation>
    <scope>NUCLEOTIDE SEQUENCE [LARGE SCALE GENOMIC DNA]</scope>
    <source>
        <strain evidence="12 13">B3-10</strain>
    </source>
</reference>